<name>A0ABZ1QPT7_9ACTN</name>
<dbReference type="EMBL" id="CP108038">
    <property type="protein sequence ID" value="WUN84702.1"/>
    <property type="molecule type" value="Genomic_DNA"/>
</dbReference>
<keyword evidence="2" id="KW-1185">Reference proteome</keyword>
<sequence length="66" mass="7275">MRASERDGDRQTYALPSDADDAVFRGSAREVEGLFTPSPWSSSAATFEHHGFCVRDLDLIEAQDAD</sequence>
<evidence type="ECO:0000313" key="1">
    <source>
        <dbReference type="EMBL" id="WUN84702.1"/>
    </source>
</evidence>
<dbReference type="GeneID" id="93759420"/>
<protein>
    <submittedName>
        <fullName evidence="1">Uncharacterized protein</fullName>
    </submittedName>
</protein>
<gene>
    <name evidence="1" type="ORF">OHT53_00605</name>
</gene>
<organism evidence="1 2">
    <name type="scientific">Streptomyces bobili</name>
    <dbReference type="NCBI Taxonomy" id="67280"/>
    <lineage>
        <taxon>Bacteria</taxon>
        <taxon>Bacillati</taxon>
        <taxon>Actinomycetota</taxon>
        <taxon>Actinomycetes</taxon>
        <taxon>Kitasatosporales</taxon>
        <taxon>Streptomycetaceae</taxon>
        <taxon>Streptomyces</taxon>
    </lineage>
</organism>
<evidence type="ECO:0000313" key="2">
    <source>
        <dbReference type="Proteomes" id="UP001432071"/>
    </source>
</evidence>
<dbReference type="Proteomes" id="UP001432071">
    <property type="component" value="Chromosome"/>
</dbReference>
<proteinExistence type="predicted"/>
<dbReference type="RefSeq" id="WP_328733611.1">
    <property type="nucleotide sequence ID" value="NZ_CP108038.1"/>
</dbReference>
<accession>A0ABZ1QPT7</accession>
<reference evidence="1" key="1">
    <citation type="submission" date="2022-10" db="EMBL/GenBank/DDBJ databases">
        <title>The complete genomes of actinobacterial strains from the NBC collection.</title>
        <authorList>
            <person name="Joergensen T.S."/>
            <person name="Alvarez Arevalo M."/>
            <person name="Sterndorff E.B."/>
            <person name="Faurdal D."/>
            <person name="Vuksanovic O."/>
            <person name="Mourched A.-S."/>
            <person name="Charusanti P."/>
            <person name="Shaw S."/>
            <person name="Blin K."/>
            <person name="Weber T."/>
        </authorList>
    </citation>
    <scope>NUCLEOTIDE SEQUENCE</scope>
    <source>
        <strain evidence="1">NBC_00302</strain>
    </source>
</reference>